<dbReference type="AlphaFoldDB" id="D6X597"/>
<dbReference type="EMBL" id="CM000950">
    <property type="protein sequence ID" value="EFH30923.1"/>
    <property type="molecule type" value="Genomic_DNA"/>
</dbReference>
<proteinExistence type="predicted"/>
<dbReference type="Gene3D" id="3.90.1150.10">
    <property type="entry name" value="Aspartate Aminotransferase, domain 1"/>
    <property type="match status" value="1"/>
</dbReference>
<keyword evidence="1" id="KW-0032">Aminotransferase</keyword>
<dbReference type="GO" id="GO:0008483">
    <property type="term" value="F:transaminase activity"/>
    <property type="evidence" value="ECO:0007669"/>
    <property type="project" value="UniProtKB-KW"/>
</dbReference>
<protein>
    <submittedName>
        <fullName evidence="1">Class III aminotransferase</fullName>
    </submittedName>
</protein>
<name>D6X597_STRE2</name>
<evidence type="ECO:0000313" key="1">
    <source>
        <dbReference type="EMBL" id="EFH30923.1"/>
    </source>
</evidence>
<keyword evidence="2" id="KW-1185">Reference proteome</keyword>
<dbReference type="Proteomes" id="UP000002805">
    <property type="component" value="Chromosome"/>
</dbReference>
<gene>
    <name evidence="1" type="ORF">SSDG_06143</name>
</gene>
<organism evidence="1 2">
    <name type="scientific">Streptomyces pristinaespiralis (strain ATCC 25486 / DSM 40338 / CBS 914.69 / JCM 4507 / KCC S-0507 / NBRC 13074 / NRRL 2958 / 5647)</name>
    <dbReference type="NCBI Taxonomy" id="457429"/>
    <lineage>
        <taxon>Bacteria</taxon>
        <taxon>Bacillati</taxon>
        <taxon>Actinomycetota</taxon>
        <taxon>Actinomycetes</taxon>
        <taxon>Kitasatosporales</taxon>
        <taxon>Streptomycetaceae</taxon>
        <taxon>Streptomyces</taxon>
    </lineage>
</organism>
<sequence length="54" mass="5924">MIVELGGRHAGVVRLLPPLTLTDEQAVAVLDRFADALAAAERSTQRRTDNRQSH</sequence>
<dbReference type="HOGENOM" id="CLU_207992_0_0_11"/>
<accession>D6X597</accession>
<dbReference type="eggNOG" id="COG0160">
    <property type="taxonomic scope" value="Bacteria"/>
</dbReference>
<reference evidence="2" key="1">
    <citation type="submission" date="2008-02" db="EMBL/GenBank/DDBJ databases">
        <authorList>
            <consortium name="The Broad Institute Genome Sequencing Platform"/>
            <person name="Fischbach M."/>
            <person name="Ward D."/>
            <person name="Young S."/>
            <person name="Jaffe D."/>
            <person name="Gnerre S."/>
            <person name="Berlin A."/>
            <person name="Heiman D."/>
            <person name="Hepburn T."/>
            <person name="Sykes S."/>
            <person name="Alvarado L."/>
            <person name="Kodira C.D."/>
            <person name="Straight P."/>
            <person name="Clardy J."/>
            <person name="Hung D."/>
            <person name="Kolter R."/>
            <person name="Mekalanos J."/>
            <person name="Walker S."/>
            <person name="Walsh C.T."/>
            <person name="Lander E."/>
            <person name="Galagan J."/>
            <person name="Nusbaum C."/>
            <person name="Birren B."/>
        </authorList>
    </citation>
    <scope>NUCLEOTIDE SEQUENCE [LARGE SCALE GENOMIC DNA]</scope>
    <source>
        <strain evidence="2">ATCC 25486 / DSM 40338 / CBS 914.69 / JCM 4507 / NBRC 13074 / NRRL 2958 / 5647</strain>
    </source>
</reference>
<reference evidence="2" key="2">
    <citation type="submission" date="2009-10" db="EMBL/GenBank/DDBJ databases">
        <title>The genome sequence of Streptomyces pristinaespiralis strain ATCC 25486.</title>
        <authorList>
            <consortium name="The Broad Institute Genome Sequencing Platform"/>
            <consortium name="Broad Institute Microbial Sequencing Center"/>
            <person name="Fischbach M."/>
            <person name="Godfrey P."/>
            <person name="Ward D."/>
            <person name="Young S."/>
            <person name="Zeng Q."/>
            <person name="Koehrsen M."/>
            <person name="Alvarado L."/>
            <person name="Berlin A.M."/>
            <person name="Bochicchio J."/>
            <person name="Borenstein D."/>
            <person name="Chapman S.B."/>
            <person name="Chen Z."/>
            <person name="Engels R."/>
            <person name="Freedman E."/>
            <person name="Gellesch M."/>
            <person name="Goldberg J."/>
            <person name="Griggs A."/>
            <person name="Gujja S."/>
            <person name="Heilman E.R."/>
            <person name="Heiman D.I."/>
            <person name="Hepburn T.A."/>
            <person name="Howarth C."/>
            <person name="Jen D."/>
            <person name="Larson L."/>
            <person name="Lewis B."/>
            <person name="Mehta T."/>
            <person name="Park D."/>
            <person name="Pearson M."/>
            <person name="Richards J."/>
            <person name="Roberts A."/>
            <person name="Saif S."/>
            <person name="Shea T.D."/>
            <person name="Shenoy N."/>
            <person name="Sisk P."/>
            <person name="Stolte C."/>
            <person name="Sykes S.N."/>
            <person name="Thomson T."/>
            <person name="Walk T."/>
            <person name="White J."/>
            <person name="Yandava C."/>
            <person name="Straight P."/>
            <person name="Clardy J."/>
            <person name="Hung D."/>
            <person name="Kolter R."/>
            <person name="Mekalanos J."/>
            <person name="Walker S."/>
            <person name="Walsh C.T."/>
            <person name="Wieland-Brown L.C."/>
            <person name="Haas B."/>
            <person name="Nusbaum C."/>
            <person name="Birren B."/>
        </authorList>
    </citation>
    <scope>NUCLEOTIDE SEQUENCE [LARGE SCALE GENOMIC DNA]</scope>
    <source>
        <strain evidence="2">ATCC 25486 / DSM 40338 / CBS 914.69 / JCM 4507 / NBRC 13074 / NRRL 2958 / 5647</strain>
    </source>
</reference>
<dbReference type="InterPro" id="IPR015422">
    <property type="entry name" value="PyrdxlP-dep_Trfase_small"/>
</dbReference>
<evidence type="ECO:0000313" key="2">
    <source>
        <dbReference type="Proteomes" id="UP000002805"/>
    </source>
</evidence>
<keyword evidence="1" id="KW-0808">Transferase</keyword>